<name>A0A371J5G9_9FIRM</name>
<dbReference type="RefSeq" id="WP_094369609.1">
    <property type="nucleotide sequence ID" value="NZ_NOJY02000010.1"/>
</dbReference>
<organism evidence="2 3">
    <name type="scientific">Romboutsia weinsteinii</name>
    <dbReference type="NCBI Taxonomy" id="2020949"/>
    <lineage>
        <taxon>Bacteria</taxon>
        <taxon>Bacillati</taxon>
        <taxon>Bacillota</taxon>
        <taxon>Clostridia</taxon>
        <taxon>Peptostreptococcales</taxon>
        <taxon>Peptostreptococcaceae</taxon>
        <taxon>Romboutsia</taxon>
    </lineage>
</organism>
<protein>
    <submittedName>
        <fullName evidence="2">Uncharacterized protein</fullName>
    </submittedName>
</protein>
<dbReference type="EMBL" id="NOJY02000010">
    <property type="protein sequence ID" value="RDY27916.1"/>
    <property type="molecule type" value="Genomic_DNA"/>
</dbReference>
<proteinExistence type="predicted"/>
<dbReference type="Proteomes" id="UP000215694">
    <property type="component" value="Unassembled WGS sequence"/>
</dbReference>
<sequence>MKIAKIIKKLATGGIIVIVGLYLFGSYLGNQENKELEPKLNEYFKNLDWEIDSYIDPIFDSNAEEVEAKFKNIADKTLNIKIGYKLKDYDGVILEEGESDYINISPGDTKLVEIPLGYVNVDIENLEFKLLDY</sequence>
<evidence type="ECO:0000256" key="1">
    <source>
        <dbReference type="SAM" id="Phobius"/>
    </source>
</evidence>
<dbReference type="AlphaFoldDB" id="A0A371J5G9"/>
<keyword evidence="1" id="KW-0812">Transmembrane</keyword>
<reference evidence="2 3" key="1">
    <citation type="journal article" date="2017" name="Genome Announc.">
        <title>Draft Genome Sequence of Romboutsia weinsteinii sp. nov. Strain CCRI-19649(T) Isolated from Surface Water.</title>
        <authorList>
            <person name="Maheux A.F."/>
            <person name="Boudreau D.K."/>
            <person name="Berube E."/>
            <person name="Boissinot M."/>
            <person name="Cantin P."/>
            <person name="Raymond F."/>
            <person name="Corbeil J."/>
            <person name="Omar R.F."/>
            <person name="Bergeron M.G."/>
        </authorList>
    </citation>
    <scope>NUCLEOTIDE SEQUENCE [LARGE SCALE GENOMIC DNA]</scope>
    <source>
        <strain evidence="2 3">CCRI-19649</strain>
    </source>
</reference>
<feature type="transmembrane region" description="Helical" evidence="1">
    <location>
        <begin position="12"/>
        <end position="29"/>
    </location>
</feature>
<evidence type="ECO:0000313" key="2">
    <source>
        <dbReference type="EMBL" id="RDY27916.1"/>
    </source>
</evidence>
<dbReference type="OrthoDB" id="9954812at2"/>
<keyword evidence="1" id="KW-1133">Transmembrane helix</keyword>
<keyword evidence="1" id="KW-0472">Membrane</keyword>
<comment type="caution">
    <text evidence="2">The sequence shown here is derived from an EMBL/GenBank/DDBJ whole genome shotgun (WGS) entry which is preliminary data.</text>
</comment>
<gene>
    <name evidence="2" type="ORF">CHL78_007895</name>
</gene>
<evidence type="ECO:0000313" key="3">
    <source>
        <dbReference type="Proteomes" id="UP000215694"/>
    </source>
</evidence>
<accession>A0A371J5G9</accession>
<keyword evidence="3" id="KW-1185">Reference proteome</keyword>